<proteinExistence type="predicted"/>
<evidence type="ECO:0000313" key="2">
    <source>
        <dbReference type="Proteomes" id="UP000245626"/>
    </source>
</evidence>
<name>A0ACD0P3X8_9BASI</name>
<gene>
    <name evidence="1" type="ORF">IE53DRAFT_366936</name>
</gene>
<organism evidence="1 2">
    <name type="scientific">Violaceomyces palustris</name>
    <dbReference type="NCBI Taxonomy" id="1673888"/>
    <lineage>
        <taxon>Eukaryota</taxon>
        <taxon>Fungi</taxon>
        <taxon>Dikarya</taxon>
        <taxon>Basidiomycota</taxon>
        <taxon>Ustilaginomycotina</taxon>
        <taxon>Ustilaginomycetes</taxon>
        <taxon>Violaceomycetales</taxon>
        <taxon>Violaceomycetaceae</taxon>
        <taxon>Violaceomyces</taxon>
    </lineage>
</organism>
<sequence>MLRRAGPYRDPGLEDHDEGLEDYLLLLLSDSNLPTGGFVASSGLESYNAHGLLSRPPNSEILFSDSRTGQGSTSSSIPLIHPPSQASIASSTLSFASSTMESYARSALPFLSAVHSMVQGFCQDYASLTVDADDEKELGELEKRHGLIDQKLEDLMEAISKCDSSYHTMTLNHVVRRASKAQGIALLTLYSKAFSKPLELSKFGYRPWLGGKDVQRDEVTEKTMAAKMKERRRRISSILVERLKRDIRRTSAMLQPLTKTQQGHLPICFGVFTSCLGLSLEKSVKLHLFLQARSLLSSSIRLNTLGPYLAHQLILFELRELISGVLAKVSDTFYLVSEARDERMARHRHHLGGIPALEDIEMVDGKTVDKEETGAYRLDDGRQQGEEGKGEAEENRSETSGLKSEGKEGGNGDQPPVKGGKGNGSNDVDPAGWTWDWEEDEVQDFLPSYERRDRSQGPTSRFDSKTRSFWSSPCAPATTFPLGEIIQARHDQLHSRLFNS</sequence>
<protein>
    <submittedName>
        <fullName evidence="1">Uncharacterized protein</fullName>
    </submittedName>
</protein>
<evidence type="ECO:0000313" key="1">
    <source>
        <dbReference type="EMBL" id="PWN52744.1"/>
    </source>
</evidence>
<keyword evidence="2" id="KW-1185">Reference proteome</keyword>
<dbReference type="Proteomes" id="UP000245626">
    <property type="component" value="Unassembled WGS sequence"/>
</dbReference>
<dbReference type="EMBL" id="KZ819760">
    <property type="protein sequence ID" value="PWN52744.1"/>
    <property type="molecule type" value="Genomic_DNA"/>
</dbReference>
<accession>A0ACD0P3X8</accession>
<reference evidence="1 2" key="1">
    <citation type="journal article" date="2018" name="Mol. Biol. Evol.">
        <title>Broad Genomic Sampling Reveals a Smut Pathogenic Ancestry of the Fungal Clade Ustilaginomycotina.</title>
        <authorList>
            <person name="Kijpornyongpan T."/>
            <person name="Mondo S.J."/>
            <person name="Barry K."/>
            <person name="Sandor L."/>
            <person name="Lee J."/>
            <person name="Lipzen A."/>
            <person name="Pangilinan J."/>
            <person name="LaButti K."/>
            <person name="Hainaut M."/>
            <person name="Henrissat B."/>
            <person name="Grigoriev I.V."/>
            <person name="Spatafora J.W."/>
            <person name="Aime M.C."/>
        </authorList>
    </citation>
    <scope>NUCLEOTIDE SEQUENCE [LARGE SCALE GENOMIC DNA]</scope>
    <source>
        <strain evidence="1 2">SA 807</strain>
    </source>
</reference>